<dbReference type="EMBL" id="JAQQWP010000004">
    <property type="protein sequence ID" value="KAK8120313.1"/>
    <property type="molecule type" value="Genomic_DNA"/>
</dbReference>
<dbReference type="Proteomes" id="UP001392437">
    <property type="component" value="Unassembled WGS sequence"/>
</dbReference>
<proteinExistence type="predicted"/>
<protein>
    <submittedName>
        <fullName evidence="1">Uncharacterized protein</fullName>
    </submittedName>
</protein>
<evidence type="ECO:0000313" key="1">
    <source>
        <dbReference type="EMBL" id="KAK8120313.1"/>
    </source>
</evidence>
<keyword evidence="2" id="KW-1185">Reference proteome</keyword>
<accession>A0AAW0QZC8</accession>
<comment type="caution">
    <text evidence="1">The sequence shown here is derived from an EMBL/GenBank/DDBJ whole genome shotgun (WGS) entry which is preliminary data.</text>
</comment>
<name>A0AAW0QZC8_9PEZI</name>
<evidence type="ECO:0000313" key="2">
    <source>
        <dbReference type="Proteomes" id="UP001392437"/>
    </source>
</evidence>
<reference evidence="1 2" key="1">
    <citation type="submission" date="2023-01" db="EMBL/GenBank/DDBJ databases">
        <title>Analysis of 21 Apiospora genomes using comparative genomics revels a genus with tremendous synthesis potential of carbohydrate active enzymes and secondary metabolites.</title>
        <authorList>
            <person name="Sorensen T."/>
        </authorList>
    </citation>
    <scope>NUCLEOTIDE SEQUENCE [LARGE SCALE GENOMIC DNA]</scope>
    <source>
        <strain evidence="1 2">CBS 117206</strain>
    </source>
</reference>
<organism evidence="1 2">
    <name type="scientific">Apiospora kogelbergensis</name>
    <dbReference type="NCBI Taxonomy" id="1337665"/>
    <lineage>
        <taxon>Eukaryota</taxon>
        <taxon>Fungi</taxon>
        <taxon>Dikarya</taxon>
        <taxon>Ascomycota</taxon>
        <taxon>Pezizomycotina</taxon>
        <taxon>Sordariomycetes</taxon>
        <taxon>Xylariomycetidae</taxon>
        <taxon>Amphisphaeriales</taxon>
        <taxon>Apiosporaceae</taxon>
        <taxon>Apiospora</taxon>
    </lineage>
</organism>
<gene>
    <name evidence="1" type="ORF">PG999_004433</name>
</gene>
<sequence>MNIITSNPERCTRIVELFDTARTLDEQITVKDKELAEEDITDLVDEMLACKGFASLHDFLEETKQSLDEMGKKHFDKVLIDNEKNVFLI</sequence>
<dbReference type="AlphaFoldDB" id="A0AAW0QZC8"/>